<evidence type="ECO:0000313" key="1">
    <source>
        <dbReference type="EMBL" id="GAI06666.1"/>
    </source>
</evidence>
<dbReference type="EMBL" id="BARV01011337">
    <property type="protein sequence ID" value="GAI06666.1"/>
    <property type="molecule type" value="Genomic_DNA"/>
</dbReference>
<name>X1LLF6_9ZZZZ</name>
<proteinExistence type="predicted"/>
<protein>
    <submittedName>
        <fullName evidence="1">Uncharacterized protein</fullName>
    </submittedName>
</protein>
<dbReference type="AlphaFoldDB" id="X1LLF6"/>
<comment type="caution">
    <text evidence="1">The sequence shown here is derived from an EMBL/GenBank/DDBJ whole genome shotgun (WGS) entry which is preliminary data.</text>
</comment>
<gene>
    <name evidence="1" type="ORF">S06H3_21543</name>
</gene>
<sequence length="167" mass="19520">GQLEARSYDKEFCLIAITADYYFKKYKFKVILSYYQSYFKWTNWQSVSLFLDNILSSNPNIKGPERDFCLDLYNLLDKKHLRSFQSITYNGPLLKDYSSIFFNAKTAKLRGDFIGFIDSLSLAKGLKPVGKTVFFSSTKRIFKSLSKLEKLKQIKSPIFFKEDESNE</sequence>
<accession>X1LLF6</accession>
<reference evidence="1" key="1">
    <citation type="journal article" date="2014" name="Front. Microbiol.">
        <title>High frequency of phylogenetically diverse reductive dehalogenase-homologous genes in deep subseafloor sedimentary metagenomes.</title>
        <authorList>
            <person name="Kawai M."/>
            <person name="Futagami T."/>
            <person name="Toyoda A."/>
            <person name="Takaki Y."/>
            <person name="Nishi S."/>
            <person name="Hori S."/>
            <person name="Arai W."/>
            <person name="Tsubouchi T."/>
            <person name="Morono Y."/>
            <person name="Uchiyama I."/>
            <person name="Ito T."/>
            <person name="Fujiyama A."/>
            <person name="Inagaki F."/>
            <person name="Takami H."/>
        </authorList>
    </citation>
    <scope>NUCLEOTIDE SEQUENCE</scope>
    <source>
        <strain evidence="1">Expedition CK06-06</strain>
    </source>
</reference>
<organism evidence="1">
    <name type="scientific">marine sediment metagenome</name>
    <dbReference type="NCBI Taxonomy" id="412755"/>
    <lineage>
        <taxon>unclassified sequences</taxon>
        <taxon>metagenomes</taxon>
        <taxon>ecological metagenomes</taxon>
    </lineage>
</organism>
<feature type="non-terminal residue" evidence="1">
    <location>
        <position position="1"/>
    </location>
</feature>